<protein>
    <submittedName>
        <fullName evidence="1">DUF2461 domain-containing protein</fullName>
    </submittedName>
</protein>
<sequence>MSISPSLLAFLSELKQHNSREWFAEHKASYESEKALFDGLIEQLIQEFSAFENMDGVLKKHCSYSLYRDVRFSKNKDPYKTWFSASFSEGGRKSGYMDYYLHIEPGGKSFLGGGMYNPTPEQLAAYRQEVDYNGATLRGIVEAASFVELFGQAEGDLLKKIPKGFDPDPADEVYLRRKQLFYWHHFSDKDIVSPDFTSKLMLSAMQLKPFLDFLNATFFDKEPFLKA</sequence>
<dbReference type="Proteomes" id="UP001598138">
    <property type="component" value="Unassembled WGS sequence"/>
</dbReference>
<evidence type="ECO:0000313" key="1">
    <source>
        <dbReference type="EMBL" id="MFD3393683.1"/>
    </source>
</evidence>
<gene>
    <name evidence="1" type="ORF">U0R10_03525</name>
</gene>
<dbReference type="EMBL" id="JBBKXZ010000001">
    <property type="protein sequence ID" value="MFD3393683.1"/>
    <property type="molecule type" value="Genomic_DNA"/>
</dbReference>
<accession>A0ABW6DCP1</accession>
<organism evidence="1 2">
    <name type="scientific">Aquirufa avitistagni</name>
    <dbReference type="NCBI Taxonomy" id="3104728"/>
    <lineage>
        <taxon>Bacteria</taxon>
        <taxon>Pseudomonadati</taxon>
        <taxon>Bacteroidota</taxon>
        <taxon>Cytophagia</taxon>
        <taxon>Cytophagales</taxon>
        <taxon>Flectobacillaceae</taxon>
        <taxon>Aquirufa</taxon>
    </lineage>
</organism>
<name>A0ABW6DCP1_9BACT</name>
<dbReference type="PANTHER" id="PTHR36452:SF1">
    <property type="entry name" value="DUF2461 DOMAIN-CONTAINING PROTEIN"/>
    <property type="match status" value="1"/>
</dbReference>
<evidence type="ECO:0000313" key="2">
    <source>
        <dbReference type="Proteomes" id="UP001598138"/>
    </source>
</evidence>
<dbReference type="PANTHER" id="PTHR36452">
    <property type="entry name" value="CHROMOSOME 12, WHOLE GENOME SHOTGUN SEQUENCE"/>
    <property type="match status" value="1"/>
</dbReference>
<dbReference type="PIRSF" id="PIRSF028451">
    <property type="entry name" value="UCP028451"/>
    <property type="match status" value="1"/>
</dbReference>
<dbReference type="NCBIfam" id="TIGR02453">
    <property type="entry name" value="TIGR02453 family protein"/>
    <property type="match status" value="1"/>
</dbReference>
<reference evidence="1 2" key="1">
    <citation type="submission" date="2024-03" db="EMBL/GenBank/DDBJ databases">
        <title>Aquirufa genome sequencing.</title>
        <authorList>
            <person name="Pitt A."/>
            <person name="Hahn M.W."/>
        </authorList>
    </citation>
    <scope>NUCLEOTIDE SEQUENCE [LARGE SCALE GENOMIC DNA]</scope>
    <source>
        <strain evidence="1 2">OSTEICH-129V</strain>
    </source>
</reference>
<proteinExistence type="predicted"/>
<keyword evidence="2" id="KW-1185">Reference proteome</keyword>
<dbReference type="InterPro" id="IPR015996">
    <property type="entry name" value="UCP028451"/>
</dbReference>
<dbReference type="InterPro" id="IPR012808">
    <property type="entry name" value="CHP02453"/>
</dbReference>
<dbReference type="RefSeq" id="WP_377982520.1">
    <property type="nucleotide sequence ID" value="NZ_JBBKXZ010000001.1"/>
</dbReference>
<comment type="caution">
    <text evidence="1">The sequence shown here is derived from an EMBL/GenBank/DDBJ whole genome shotgun (WGS) entry which is preliminary data.</text>
</comment>
<dbReference type="Pfam" id="PF09365">
    <property type="entry name" value="DUF2461"/>
    <property type="match status" value="1"/>
</dbReference>